<evidence type="ECO:0000313" key="2">
    <source>
        <dbReference type="EMBL" id="MBS7459021.1"/>
    </source>
</evidence>
<dbReference type="EMBL" id="JAGQFT010000170">
    <property type="protein sequence ID" value="MBR0563735.1"/>
    <property type="molecule type" value="Genomic_DNA"/>
</dbReference>
<accession>A0A8J8AZ49</accession>
<organism evidence="1">
    <name type="scientific">Coralloluteibacterium stylophorae</name>
    <dbReference type="NCBI Taxonomy" id="1776034"/>
    <lineage>
        <taxon>Bacteria</taxon>
        <taxon>Pseudomonadati</taxon>
        <taxon>Pseudomonadota</taxon>
        <taxon>Gammaproteobacteria</taxon>
        <taxon>Lysobacterales</taxon>
        <taxon>Lysobacteraceae</taxon>
        <taxon>Coralloluteibacterium</taxon>
    </lineage>
</organism>
<reference evidence="2 3" key="1">
    <citation type="journal article" date="2021" name="Microbiol. Resour. Announc.">
        <title>Draft Genome Sequence of Coralloluteibacterium stylophorae LMG 29479T.</title>
        <authorList>
            <person name="Karlyshev A.V."/>
            <person name="Kudryashova E.B."/>
            <person name="Ariskina E.V."/>
            <person name="Conroy A.P."/>
            <person name="Abidueva E.Y."/>
        </authorList>
    </citation>
    <scope>NUCLEOTIDE SEQUENCE [LARGE SCALE GENOMIC DNA]</scope>
    <source>
        <strain evidence="2 3">LMG 29479</strain>
    </source>
</reference>
<proteinExistence type="predicted"/>
<comment type="caution">
    <text evidence="1">The sequence shown here is derived from an EMBL/GenBank/DDBJ whole genome shotgun (WGS) entry which is preliminary data.</text>
</comment>
<dbReference type="RefSeq" id="WP_211927631.1">
    <property type="nucleotide sequence ID" value="NZ_JAGQFT020000020.1"/>
</dbReference>
<protein>
    <submittedName>
        <fullName evidence="1">Uncharacterized protein</fullName>
    </submittedName>
</protein>
<name>A0A8J8AZ49_9GAMM</name>
<dbReference type="AlphaFoldDB" id="A0A8J8AZ49"/>
<gene>
    <name evidence="2" type="ORF">KB893_017975</name>
    <name evidence="1" type="ORF">KB893_14620</name>
</gene>
<dbReference type="Proteomes" id="UP000675747">
    <property type="component" value="Unassembled WGS sequence"/>
</dbReference>
<evidence type="ECO:0000313" key="3">
    <source>
        <dbReference type="Proteomes" id="UP000675747"/>
    </source>
</evidence>
<reference evidence="1" key="2">
    <citation type="submission" date="2021-04" db="EMBL/GenBank/DDBJ databases">
        <authorList>
            <person name="Karlyshev A.V."/>
        </authorList>
    </citation>
    <scope>NUCLEOTIDE SEQUENCE</scope>
    <source>
        <strain evidence="1">LMG 29479</strain>
    </source>
</reference>
<evidence type="ECO:0000313" key="1">
    <source>
        <dbReference type="EMBL" id="MBR0563735.1"/>
    </source>
</evidence>
<sequence length="293" mass="32727">MAVIEIGSEVDRFVLHFETDRHQINAFALATSIAGLAEAVREASSIVNPGYSVEVVVEALEEGSFEAVVKTIFEKTQSVFSHEASKAIIYGVIAGYIVTKMMGPSDPTIIVNDGSVIVEYGDTEVVVPRDVYEAQKQVERSKRFENAVGQIFRGAESDTTVTAVRIDPPDRGRPGPEVPRGMFSRFDMRIVDENGDSVVVEYANLEISRAILARGKRKWEFFWRGVKISAPVTDERFYDKFFAHEVTIAPGDVLKAAVRIIQRQDRDSGIYMNHSYEVIEVIDHIPRVRQASL</sequence>
<keyword evidence="3" id="KW-1185">Reference proteome</keyword>
<dbReference type="EMBL" id="JAGQFT020000020">
    <property type="protein sequence ID" value="MBS7459021.1"/>
    <property type="molecule type" value="Genomic_DNA"/>
</dbReference>